<dbReference type="SMART" id="SM00582">
    <property type="entry name" value="RPR"/>
    <property type="match status" value="1"/>
</dbReference>
<dbReference type="PANTHER" id="PTHR12550:SF49">
    <property type="entry name" value="PROTEIN HUA2-LIKE 2-RELATED"/>
    <property type="match status" value="1"/>
</dbReference>
<dbReference type="EMBL" id="JBBNAG010000004">
    <property type="protein sequence ID" value="KAK9139619.1"/>
    <property type="molecule type" value="Genomic_DNA"/>
</dbReference>
<dbReference type="Gene3D" id="1.25.40.90">
    <property type="match status" value="1"/>
</dbReference>
<dbReference type="InterPro" id="IPR006569">
    <property type="entry name" value="CID_dom"/>
</dbReference>
<feature type="region of interest" description="Disordered" evidence="2">
    <location>
        <begin position="398"/>
        <end position="454"/>
    </location>
</feature>
<sequence length="906" mass="99186">MDKSTEVGRTKMDMEIPNSRFECASVSADQSESHSLVDVFSAAVGDDQRVFEQRVDNVSSLDLLREATLIAGECLRQGSKEAHFQNCILRRIGPVKRSRTALRADSISGSQLNGRGNVGSNGFPVASLDESTYNRKRSSKPFGRSTYFAVESSSCSPVFISNGSSEDNASEAEAANSDSINLTEGSTLESCCKTEQADLSAEYCDRGVPLSEDLHVGVKSVVLKKRRKQKRKQLAHDTPTVGGPDKDHALEVADNKTMTNLPNNCEVLREHVFKVNGDEHLPLVKRARVRMGKLQMEENELNNLKQKEGNSLNEAFVNHSESDTLSCGLTNNCLTESTSLNVRGTDGSALPNCSNGSLESEHKFWKTKNYQIRCCSADGEAALPPSKRLHRALEAMSANTSENGHKHTSVQDKELLSSNGHTSSSDQNSSHTAIEQNSSHSTIEQNSSHCTVEQNSSHCTVEQDFSQMVMNEERGDFIQVVNSTPVEDGHVDEVCGSGSFNCLMSPIKVSLDAKQRNQVVDSLTSPKHSVCKHDFVDQNNDSSLDTLNEKTEIDVDSHISSSSHEMQDGPESCSDPANPSSPSIEENGFPNGSLKDEHGHVLEDTIFMERKNRISSPILSSDPAAESKEGKMSPINDVIEVLPSPSGGSFSRAELPQLDEEADGMCGSVKEIQPKSAWKDIATHPYAPSNENSIAAAQAQRDLSSSCDLDNNLLAIKVSVLSPSVSGGMKCDEKISNLTSTDPSDDNRNDLGDQSETVDASLHQVHENGSGNIESFVSHRQNKWSKAEANAVKKSFQSMLGSLSRTKESIGRATRLALDCARYGIAGEVVEILARYLESEPSLHRRVDLFFLVDSITQCSRSQKVLQWNQGRYFVRLSKQCFLVYYPQLLLLEVQHVKIVGNVSRF</sequence>
<evidence type="ECO:0000313" key="5">
    <source>
        <dbReference type="Proteomes" id="UP001419268"/>
    </source>
</evidence>
<feature type="compositionally biased region" description="Polar residues" evidence="2">
    <location>
        <begin position="416"/>
        <end position="454"/>
    </location>
</feature>
<feature type="compositionally biased region" description="Basic and acidic residues" evidence="2">
    <location>
        <begin position="403"/>
        <end position="415"/>
    </location>
</feature>
<feature type="domain" description="CID" evidence="3">
    <location>
        <begin position="788"/>
        <end position="906"/>
    </location>
</feature>
<reference evidence="4 5" key="1">
    <citation type="submission" date="2024-01" db="EMBL/GenBank/DDBJ databases">
        <title>Genome assemblies of Stephania.</title>
        <authorList>
            <person name="Yang L."/>
        </authorList>
    </citation>
    <scope>NUCLEOTIDE SEQUENCE [LARGE SCALE GENOMIC DNA]</scope>
    <source>
        <strain evidence="4">JXDWG</strain>
        <tissue evidence="4">Leaf</tissue>
    </source>
</reference>
<dbReference type="PROSITE" id="PS51391">
    <property type="entry name" value="CID"/>
    <property type="match status" value="1"/>
</dbReference>
<evidence type="ECO:0000256" key="1">
    <source>
        <dbReference type="ARBA" id="ARBA00022664"/>
    </source>
</evidence>
<name>A0AAP0JTI1_9MAGN</name>
<dbReference type="InterPro" id="IPR008942">
    <property type="entry name" value="ENTH_VHS"/>
</dbReference>
<gene>
    <name evidence="4" type="ORF">Scep_009300</name>
</gene>
<dbReference type="GO" id="GO:0005634">
    <property type="term" value="C:nucleus"/>
    <property type="evidence" value="ECO:0007669"/>
    <property type="project" value="UniProtKB-ARBA"/>
</dbReference>
<feature type="region of interest" description="Disordered" evidence="2">
    <location>
        <begin position="227"/>
        <end position="247"/>
    </location>
</feature>
<dbReference type="Pfam" id="PF04818">
    <property type="entry name" value="CID"/>
    <property type="match status" value="1"/>
</dbReference>
<evidence type="ECO:0000313" key="4">
    <source>
        <dbReference type="EMBL" id="KAK9139619.1"/>
    </source>
</evidence>
<comment type="caution">
    <text evidence="4">The sequence shown here is derived from an EMBL/GenBank/DDBJ whole genome shotgun (WGS) entry which is preliminary data.</text>
</comment>
<dbReference type="Proteomes" id="UP001419268">
    <property type="component" value="Unassembled WGS sequence"/>
</dbReference>
<accession>A0AAP0JTI1</accession>
<dbReference type="AlphaFoldDB" id="A0AAP0JTI1"/>
<evidence type="ECO:0000256" key="2">
    <source>
        <dbReference type="SAM" id="MobiDB-lite"/>
    </source>
</evidence>
<protein>
    <recommendedName>
        <fullName evidence="3">CID domain-containing protein</fullName>
    </recommendedName>
</protein>
<feature type="compositionally biased region" description="Polar residues" evidence="2">
    <location>
        <begin position="575"/>
        <end position="584"/>
    </location>
</feature>
<dbReference type="GO" id="GO:0006397">
    <property type="term" value="P:mRNA processing"/>
    <property type="evidence" value="ECO:0007669"/>
    <property type="project" value="UniProtKB-KW"/>
</dbReference>
<keyword evidence="5" id="KW-1185">Reference proteome</keyword>
<proteinExistence type="predicted"/>
<evidence type="ECO:0000259" key="3">
    <source>
        <dbReference type="PROSITE" id="PS51391"/>
    </source>
</evidence>
<feature type="region of interest" description="Disordered" evidence="2">
    <location>
        <begin position="555"/>
        <end position="597"/>
    </location>
</feature>
<keyword evidence="1" id="KW-0507">mRNA processing</keyword>
<dbReference type="PANTHER" id="PTHR12550">
    <property type="entry name" value="HEPATOMA-DERIVED GROWTH FACTOR-RELATED"/>
    <property type="match status" value="1"/>
</dbReference>
<organism evidence="4 5">
    <name type="scientific">Stephania cephalantha</name>
    <dbReference type="NCBI Taxonomy" id="152367"/>
    <lineage>
        <taxon>Eukaryota</taxon>
        <taxon>Viridiplantae</taxon>
        <taxon>Streptophyta</taxon>
        <taxon>Embryophyta</taxon>
        <taxon>Tracheophyta</taxon>
        <taxon>Spermatophyta</taxon>
        <taxon>Magnoliopsida</taxon>
        <taxon>Ranunculales</taxon>
        <taxon>Menispermaceae</taxon>
        <taxon>Menispermoideae</taxon>
        <taxon>Cissampelideae</taxon>
        <taxon>Stephania</taxon>
    </lineage>
</organism>